<dbReference type="Gene3D" id="3.30.559.10">
    <property type="entry name" value="Chloramphenicol acetyltransferase-like domain"/>
    <property type="match status" value="2"/>
</dbReference>
<evidence type="ECO:0000313" key="2">
    <source>
        <dbReference type="EMBL" id="KAI3929984.1"/>
    </source>
</evidence>
<dbReference type="InterPro" id="IPR051283">
    <property type="entry name" value="Sec_Metabolite_Acyltrans"/>
</dbReference>
<comment type="caution">
    <text evidence="2">The sequence shown here is derived from an EMBL/GenBank/DDBJ whole genome shotgun (WGS) entry which is preliminary data.</text>
</comment>
<evidence type="ECO:0008006" key="4">
    <source>
        <dbReference type="Google" id="ProtNLM"/>
    </source>
</evidence>
<organism evidence="2 3">
    <name type="scientific">Papaver atlanticum</name>
    <dbReference type="NCBI Taxonomy" id="357466"/>
    <lineage>
        <taxon>Eukaryota</taxon>
        <taxon>Viridiplantae</taxon>
        <taxon>Streptophyta</taxon>
        <taxon>Embryophyta</taxon>
        <taxon>Tracheophyta</taxon>
        <taxon>Spermatophyta</taxon>
        <taxon>Magnoliopsida</taxon>
        <taxon>Ranunculales</taxon>
        <taxon>Papaveraceae</taxon>
        <taxon>Papaveroideae</taxon>
        <taxon>Papaver</taxon>
    </lineage>
</organism>
<dbReference type="Pfam" id="PF02458">
    <property type="entry name" value="Transferase"/>
    <property type="match status" value="1"/>
</dbReference>
<dbReference type="AlphaFoldDB" id="A0AAD4T0P4"/>
<dbReference type="GO" id="GO:0016740">
    <property type="term" value="F:transferase activity"/>
    <property type="evidence" value="ECO:0007669"/>
    <property type="project" value="UniProtKB-KW"/>
</dbReference>
<protein>
    <recommendedName>
        <fullName evidence="4">HXXXD-type acyl-transferase family protein</fullName>
    </recommendedName>
</protein>
<evidence type="ECO:0000313" key="3">
    <source>
        <dbReference type="Proteomes" id="UP001202328"/>
    </source>
</evidence>
<reference evidence="2" key="1">
    <citation type="submission" date="2022-04" db="EMBL/GenBank/DDBJ databases">
        <title>A functionally conserved STORR gene fusion in Papaver species that diverged 16.8 million years ago.</title>
        <authorList>
            <person name="Catania T."/>
        </authorList>
    </citation>
    <scope>NUCLEOTIDE SEQUENCE</scope>
    <source>
        <strain evidence="2">S-188037</strain>
    </source>
</reference>
<proteinExistence type="predicted"/>
<gene>
    <name evidence="2" type="ORF">MKW98_004138</name>
</gene>
<name>A0AAD4T0P4_9MAGN</name>
<keyword evidence="3" id="KW-1185">Reference proteome</keyword>
<accession>A0AAD4T0P4</accession>
<sequence length="462" mass="51313">MSSVGSEVVRIVSTCTIKPQCIIEETQEEFNLTPWDLSFLSAEPIQKGLLFAKTPSLSDHENPMNSMIKIIEQLKNSLSLTLSHFYPLCGHLSTRKQDDPPSYTVFLDCSDSQGAEFIYAIAENVTVADILNPLNVPPIVRSFFALNGSKNHDGHTQPLLAVQVTELVDGYFIGCSFNHVVGDGTSFWHFFSTWAEICRTKGNVESISTVPPITERWFSEEEQQQEDYAGFNLPFSHHDEFIERTIASPPLSKRIFHFSAQSIAQLKTKANSEACTNKISSLQALSALVWRSVTRVLGVHEEQETACRLLVNDRLRLNPPLSIDYFGCSAGSVAGIAKSGELLGHELGWAAWLLHEAVASRTDDKVRQWLNNWLKNPSFLPVRRVHGQTMVSIGSSPRFDMYGCEFGWGKAIAVRSGSSVNYSGNVWLYPGREGGGSVDLELCLPQETMSALESDEEFTSSH</sequence>
<keyword evidence="1" id="KW-0808">Transferase</keyword>
<dbReference type="PANTHER" id="PTHR31896">
    <property type="entry name" value="FAMILY REGULATORY PROTEIN, PUTATIVE (AFU_ORTHOLOGUE AFUA_3G14730)-RELATED"/>
    <property type="match status" value="1"/>
</dbReference>
<dbReference type="PANTHER" id="PTHR31896:SF12">
    <property type="entry name" value="HXXXD-TYPE ACYL-TRANSFERASE FAMILY PROTEIN"/>
    <property type="match status" value="1"/>
</dbReference>
<dbReference type="InterPro" id="IPR023213">
    <property type="entry name" value="CAT-like_dom_sf"/>
</dbReference>
<evidence type="ECO:0000256" key="1">
    <source>
        <dbReference type="ARBA" id="ARBA00022679"/>
    </source>
</evidence>
<dbReference type="Proteomes" id="UP001202328">
    <property type="component" value="Unassembled WGS sequence"/>
</dbReference>
<dbReference type="EMBL" id="JAJJMB010007553">
    <property type="protein sequence ID" value="KAI3929984.1"/>
    <property type="molecule type" value="Genomic_DNA"/>
</dbReference>